<evidence type="ECO:0000313" key="2">
    <source>
        <dbReference type="EMBL" id="QCD44766.1"/>
    </source>
</evidence>
<dbReference type="AlphaFoldDB" id="A0A6G5QGY7"/>
<protein>
    <recommendedName>
        <fullName evidence="1">Chaperone NapD</fullName>
    </recommendedName>
    <alternativeName>
        <fullName evidence="1">NapA signal peptide-binding chaperone NapD</fullName>
    </alternativeName>
</protein>
<dbReference type="GO" id="GO:0005048">
    <property type="term" value="F:signal sequence binding"/>
    <property type="evidence" value="ECO:0007669"/>
    <property type="project" value="UniProtKB-UniRule"/>
</dbReference>
<dbReference type="RefSeq" id="WP_034968015.1">
    <property type="nucleotide sequence ID" value="NZ_CP012542.1"/>
</dbReference>
<comment type="subcellular location">
    <subcellularLocation>
        <location evidence="1">Cytoplasm</location>
    </subcellularLocation>
</comment>
<keyword evidence="1" id="KW-0143">Chaperone</keyword>
<comment type="similarity">
    <text evidence="1">Belongs to the NapD family.</text>
</comment>
<keyword evidence="1" id="KW-0963">Cytoplasm</keyword>
<comment type="subunit">
    <text evidence="1">Interacts with the cytoplasmic NapA precursor.</text>
</comment>
<dbReference type="InterPro" id="IPR005623">
    <property type="entry name" value="Chaperone_NapD_NO3_reduct"/>
</dbReference>
<dbReference type="EMBL" id="CP012542">
    <property type="protein sequence ID" value="QCD44766.1"/>
    <property type="molecule type" value="Genomic_DNA"/>
</dbReference>
<proteinExistence type="inferred from homology"/>
<organism evidence="2 3">
    <name type="scientific">Campylobacter mucosalis CCUG 21559</name>
    <dbReference type="NCBI Taxonomy" id="1032067"/>
    <lineage>
        <taxon>Bacteria</taxon>
        <taxon>Pseudomonadati</taxon>
        <taxon>Campylobacterota</taxon>
        <taxon>Epsilonproteobacteria</taxon>
        <taxon>Campylobacterales</taxon>
        <taxon>Campylobacteraceae</taxon>
        <taxon>Campylobacter</taxon>
    </lineage>
</organism>
<dbReference type="HAMAP" id="MF_02200">
    <property type="entry name" value="NapD"/>
    <property type="match status" value="1"/>
</dbReference>
<comment type="function">
    <text evidence="1">Chaperone for NapA, the catalytic subunit of the periplasmic nitrate reductase. It binds directly and specifically to the twin-arginine signal peptide of NapA, preventing premature interaction with the Tat translocase and premature export.</text>
</comment>
<dbReference type="Pfam" id="PF03927">
    <property type="entry name" value="NapD"/>
    <property type="match status" value="1"/>
</dbReference>
<accession>A0A6G5QGY7</accession>
<dbReference type="Proteomes" id="UP000503264">
    <property type="component" value="Chromosome"/>
</dbReference>
<reference evidence="2 3" key="1">
    <citation type="submission" date="2016-07" db="EMBL/GenBank/DDBJ databases">
        <title>Comparative genomics of the Campylobacter concisus group.</title>
        <authorList>
            <person name="Miller W.G."/>
            <person name="Yee E."/>
            <person name="Chapman M.H."/>
            <person name="Huynh S."/>
            <person name="Bono J.L."/>
            <person name="On S.L.W."/>
            <person name="StLeger J."/>
            <person name="Foster G."/>
            <person name="Parker C.T."/>
        </authorList>
    </citation>
    <scope>NUCLEOTIDE SEQUENCE [LARGE SCALE GENOMIC DNA]</scope>
    <source>
        <strain evidence="2 3">CCUG 21559</strain>
    </source>
</reference>
<keyword evidence="3" id="KW-1185">Reference proteome</keyword>
<dbReference type="GO" id="GO:0005737">
    <property type="term" value="C:cytoplasm"/>
    <property type="evidence" value="ECO:0007669"/>
    <property type="project" value="UniProtKB-SubCell"/>
</dbReference>
<name>A0A6G5QGY7_9BACT</name>
<sequence length="115" mass="12897">MNISSVIINLKDKKFMQSALDELSIVPDCELVANQDDKIVAVITADDVNGEIAMFKKLEAINGVTNVAMVYTYQEDIEFDKDKLEIKTDISEILTNENITAEQICYNGSVNYKVK</sequence>
<dbReference type="Gene3D" id="3.30.70.920">
    <property type="match status" value="1"/>
</dbReference>
<evidence type="ECO:0000313" key="3">
    <source>
        <dbReference type="Proteomes" id="UP000503264"/>
    </source>
</evidence>
<dbReference type="GO" id="GO:0051224">
    <property type="term" value="P:negative regulation of protein transport"/>
    <property type="evidence" value="ECO:0007669"/>
    <property type="project" value="UniProtKB-UniRule"/>
</dbReference>
<evidence type="ECO:0000256" key="1">
    <source>
        <dbReference type="HAMAP-Rule" id="MF_02200"/>
    </source>
</evidence>
<gene>
    <name evidence="1 2" type="primary">napD</name>
    <name evidence="2" type="ORF">CMUC_0977</name>
</gene>